<dbReference type="AlphaFoldDB" id="A0A6P5ASR7"/>
<sequence>MAEGPTSDVVRGDTTDGSSGAEGPTSGTEGPTSGTEGPTSDVVRGDTTDGSSGAEGPTSGAEGPTSGAEGPTSGTEGPTSDVPTEPVDTSHATGQPTLDTSHTTGQPSLDTPHTTGQPTMDTVAIYTTESYAELFKSEPVVFGEEGAAPGQIEDASGVAVSADNEIFIADVGNRRVQVFSMNGTFLRLFPTKLPGGDDQAMYPTDVDIDGEGRIWVVGKDNVESIGAVRVVQYGTDGLPLTTFDVKRRDWYPAIAVNARRNRIMVVARGKLFKFKPDGSLESFGKKEDTGLEKITSDGDGNILATDVNLPGVQMYDHTGRSLHSFRTASVDGGDPVGICVDPQGRIMVADSDNGRVDMFTSRGEFVRMVVNVTDPWAIALAPGGQLVVTAAYDFIVTIFPPWMVYPDEHFV</sequence>
<evidence type="ECO:0000256" key="1">
    <source>
        <dbReference type="ARBA" id="ARBA00022737"/>
    </source>
</evidence>
<dbReference type="InterPro" id="IPR011042">
    <property type="entry name" value="6-blade_b-propeller_TolB-like"/>
</dbReference>
<dbReference type="PROSITE" id="PS51125">
    <property type="entry name" value="NHL"/>
    <property type="match status" value="2"/>
</dbReference>
<dbReference type="Gene3D" id="2.120.10.30">
    <property type="entry name" value="TolB, C-terminal domain"/>
    <property type="match status" value="1"/>
</dbReference>
<protein>
    <submittedName>
        <fullName evidence="5">Protein wech-like</fullName>
    </submittedName>
</protein>
<dbReference type="Pfam" id="PF01436">
    <property type="entry name" value="NHL"/>
    <property type="match status" value="2"/>
</dbReference>
<dbReference type="GO" id="GO:0061630">
    <property type="term" value="F:ubiquitin protein ligase activity"/>
    <property type="evidence" value="ECO:0007669"/>
    <property type="project" value="TreeGrafter"/>
</dbReference>
<dbReference type="PANTHER" id="PTHR24104">
    <property type="entry name" value="E3 UBIQUITIN-PROTEIN LIGASE NHLRC1-RELATED"/>
    <property type="match status" value="1"/>
</dbReference>
<feature type="repeat" description="NHL" evidence="2">
    <location>
        <begin position="141"/>
        <end position="182"/>
    </location>
</feature>
<keyword evidence="1" id="KW-0677">Repeat</keyword>
<dbReference type="GO" id="GO:0000209">
    <property type="term" value="P:protein polyubiquitination"/>
    <property type="evidence" value="ECO:0007669"/>
    <property type="project" value="TreeGrafter"/>
</dbReference>
<evidence type="ECO:0000256" key="3">
    <source>
        <dbReference type="SAM" id="MobiDB-lite"/>
    </source>
</evidence>
<evidence type="ECO:0000313" key="5">
    <source>
        <dbReference type="RefSeq" id="XP_019646132.1"/>
    </source>
</evidence>
<dbReference type="InterPro" id="IPR050952">
    <property type="entry name" value="TRIM-NHL_E3_ligases"/>
</dbReference>
<accession>A0A6P5ASR7</accession>
<feature type="compositionally biased region" description="Low complexity" evidence="3">
    <location>
        <begin position="17"/>
        <end position="40"/>
    </location>
</feature>
<evidence type="ECO:0000313" key="4">
    <source>
        <dbReference type="Proteomes" id="UP000515135"/>
    </source>
</evidence>
<gene>
    <name evidence="5" type="primary">LOC109486682</name>
</gene>
<evidence type="ECO:0000256" key="2">
    <source>
        <dbReference type="PROSITE-ProRule" id="PRU00504"/>
    </source>
</evidence>
<organism evidence="4 5">
    <name type="scientific">Branchiostoma belcheri</name>
    <name type="common">Amphioxus</name>
    <dbReference type="NCBI Taxonomy" id="7741"/>
    <lineage>
        <taxon>Eukaryota</taxon>
        <taxon>Metazoa</taxon>
        <taxon>Chordata</taxon>
        <taxon>Cephalochordata</taxon>
        <taxon>Leptocardii</taxon>
        <taxon>Amphioxiformes</taxon>
        <taxon>Branchiostomatidae</taxon>
        <taxon>Branchiostoma</taxon>
    </lineage>
</organism>
<keyword evidence="4" id="KW-1185">Reference proteome</keyword>
<dbReference type="OrthoDB" id="6065984at2759"/>
<reference evidence="5" key="1">
    <citation type="submission" date="2025-08" db="UniProtKB">
        <authorList>
            <consortium name="RefSeq"/>
        </authorList>
    </citation>
    <scope>IDENTIFICATION</scope>
    <source>
        <tissue evidence="5">Gonad</tissue>
    </source>
</reference>
<dbReference type="PANTHER" id="PTHR24104:SF50">
    <property type="entry name" value="SMP-30_GLUCONOLACTONASE_LRE-LIKE REGION DOMAIN-CONTAINING PROTEIN"/>
    <property type="match status" value="1"/>
</dbReference>
<dbReference type="GeneID" id="109486682"/>
<dbReference type="KEGG" id="bbel:109486682"/>
<feature type="repeat" description="NHL" evidence="2">
    <location>
        <begin position="335"/>
        <end position="362"/>
    </location>
</feature>
<dbReference type="Proteomes" id="UP000515135">
    <property type="component" value="Unplaced"/>
</dbReference>
<dbReference type="SUPFAM" id="SSF101898">
    <property type="entry name" value="NHL repeat"/>
    <property type="match status" value="1"/>
</dbReference>
<dbReference type="InterPro" id="IPR001258">
    <property type="entry name" value="NHL_repeat"/>
</dbReference>
<feature type="region of interest" description="Disordered" evidence="3">
    <location>
        <begin position="1"/>
        <end position="119"/>
    </location>
</feature>
<dbReference type="GO" id="GO:0043161">
    <property type="term" value="P:proteasome-mediated ubiquitin-dependent protein catabolic process"/>
    <property type="evidence" value="ECO:0007669"/>
    <property type="project" value="TreeGrafter"/>
</dbReference>
<feature type="compositionally biased region" description="Polar residues" evidence="3">
    <location>
        <begin position="90"/>
        <end position="119"/>
    </location>
</feature>
<name>A0A6P5ASR7_BRABE</name>
<dbReference type="RefSeq" id="XP_019646132.1">
    <property type="nucleotide sequence ID" value="XM_019790573.1"/>
</dbReference>
<feature type="compositionally biased region" description="Polar residues" evidence="3">
    <location>
        <begin position="72"/>
        <end position="82"/>
    </location>
</feature>
<proteinExistence type="predicted"/>